<organism evidence="3 4">
    <name type="scientific">Fusarium oxysporum f. sp. rapae</name>
    <dbReference type="NCBI Taxonomy" id="485398"/>
    <lineage>
        <taxon>Eukaryota</taxon>
        <taxon>Fungi</taxon>
        <taxon>Dikarya</taxon>
        <taxon>Ascomycota</taxon>
        <taxon>Pezizomycotina</taxon>
        <taxon>Sordariomycetes</taxon>
        <taxon>Hypocreomycetidae</taxon>
        <taxon>Hypocreales</taxon>
        <taxon>Nectriaceae</taxon>
        <taxon>Fusarium</taxon>
        <taxon>Fusarium oxysporum species complex</taxon>
    </lineage>
</organism>
<name>A0A8J5PD92_FUSOX</name>
<dbReference type="EMBL" id="JAELUQ010000001">
    <property type="protein sequence ID" value="KAG7420974.1"/>
    <property type="molecule type" value="Genomic_DNA"/>
</dbReference>
<dbReference type="Proteomes" id="UP000694050">
    <property type="component" value="Unassembled WGS sequence"/>
</dbReference>
<evidence type="ECO:0000313" key="4">
    <source>
        <dbReference type="Proteomes" id="UP000694050"/>
    </source>
</evidence>
<feature type="region of interest" description="Disordered" evidence="1">
    <location>
        <begin position="1103"/>
        <end position="1151"/>
    </location>
</feature>
<proteinExistence type="predicted"/>
<sequence>MSTESEPTIGFKKLVQEMIGKDTLNGWDMVVSYNESKLNELLQKRAESMKGHSDIDPFPIKIQSNPFDPNSVNEYMVELKLSHPKMRFTEGTDAALELTFQLSGKFTDEKTKVSRDLEPGLMLKTSSSLVVVQGTTSGGLEDLTPTPDKKPLSAKQVSLLEPGTVHGVCIDLRGAKVDIVQDETGGKEKIDPALLDSYTVHLGPYIALEFKHSLGLRYLIAGMNTTQPDTSINLRPTSFCFSSVGGKSPALLMWIGVSGGRDDGNPGSASVSFHPESFDRSPIPEESSSSVVLSHDLMASHFIKGMVFELKCPPMKTSNNENVLKVPAYDQNSRHVDGVDIDVSATSAKLVLRSPNEVRGSGVPIQSYEEDFEKNALEVLFKDDRLQNGNHKSKDAILTWISPKQTLKWKYTGWTKGAHPTIKEDEGTDYLDCSFASSGVWSLGATNSNQLTISWETDKSFYTHIKPTKETSFLDWINLKHPGDIPQQYKDFQPTLPEKFKMDFRPLNYFLATNLLFPGSQTFISDDPGKTTAAKGLAVPRDTILTGSIVSQLPTFGLSQELTLPEGSLSPVTVNLASNTADISSDESAPKDGEIIPSEEAIKFVNAFGDFSSDDPLYRKLFQAAVIDTFETREAAFEKAFRDHGLSIEADDLVKLFGWNRERLMNVLKERIAKDTDNSQFETKETPSVIDLEHSSTELVDDTSKARILESKANTELTTDLMKPWATVYETDTTPKQQFVVFPDTGYFGFPYKRNSSERIIPTVLSSNQAEWTSGGNTYTITFSSDPDVKSMTFRFSFTCKVTSSTGISSFNGTQRKADSAINDMNTSITVMGLGFGLFGIVMAVLTCKWRRDDMKQKRLEEQQETQKMNDICTEALRKDREARNKSAEERCLREMKAEVTWPGDNYHTIMEKAIQDRIEASANQWKGSVGEIGHKLTMNQENTTIKNIQESVMSTLKSEIIQKVAAERLLVWQQKYMFYELDHMFEAGKIGKLAEECIEKELIAKIEAKHDGSSWFEDRFRESFANALKVEAKVNAGLFKDEAASIGVDMGLNENYGKWDEAMKLRKELEVLKEKQGQLAEKELKKFEEANDIIEENQELNDKEAKLREAENNAALREELSKKLESESKAAKEKADKKQEKEMIFKKHHK</sequence>
<feature type="region of interest" description="Disordered" evidence="1">
    <location>
        <begin position="265"/>
        <end position="285"/>
    </location>
</feature>
<evidence type="ECO:0000256" key="1">
    <source>
        <dbReference type="SAM" id="MobiDB-lite"/>
    </source>
</evidence>
<evidence type="ECO:0000256" key="2">
    <source>
        <dbReference type="SAM" id="Phobius"/>
    </source>
</evidence>
<dbReference type="AlphaFoldDB" id="A0A8J5PD92"/>
<keyword evidence="2" id="KW-1133">Transmembrane helix</keyword>
<reference evidence="3" key="1">
    <citation type="submission" date="2021-04" db="EMBL/GenBank/DDBJ databases">
        <title>First draft genome resource for Brassicaceae pathogens Fusarium oxysporum f. sp. raphani and Fusarium oxysporum f. sp. rapae.</title>
        <authorList>
            <person name="Asai S."/>
        </authorList>
    </citation>
    <scope>NUCLEOTIDE SEQUENCE</scope>
    <source>
        <strain evidence="3">Tf1208</strain>
    </source>
</reference>
<protein>
    <submittedName>
        <fullName evidence="3">Uncharacterized protein</fullName>
    </submittedName>
</protein>
<comment type="caution">
    <text evidence="3">The sequence shown here is derived from an EMBL/GenBank/DDBJ whole genome shotgun (WGS) entry which is preliminary data.</text>
</comment>
<keyword evidence="2" id="KW-0812">Transmembrane</keyword>
<gene>
    <name evidence="3" type="ORF">Forpe1208_v000090</name>
</gene>
<evidence type="ECO:0000313" key="3">
    <source>
        <dbReference type="EMBL" id="KAG7420974.1"/>
    </source>
</evidence>
<feature type="transmembrane region" description="Helical" evidence="2">
    <location>
        <begin position="829"/>
        <end position="850"/>
    </location>
</feature>
<keyword evidence="2" id="KW-0472">Membrane</keyword>
<accession>A0A8J5PD92</accession>